<keyword evidence="3" id="KW-1185">Reference proteome</keyword>
<evidence type="ECO:0000313" key="3">
    <source>
        <dbReference type="Proteomes" id="UP000717328"/>
    </source>
</evidence>
<evidence type="ECO:0000256" key="1">
    <source>
        <dbReference type="SAM" id="MobiDB-lite"/>
    </source>
</evidence>
<accession>A0A9P7FVX2</accession>
<dbReference type="EMBL" id="JABCKI010005717">
    <property type="protein sequence ID" value="KAG5639617.1"/>
    <property type="molecule type" value="Genomic_DNA"/>
</dbReference>
<reference evidence="2" key="1">
    <citation type="submission" date="2021-02" db="EMBL/GenBank/DDBJ databases">
        <authorList>
            <person name="Nieuwenhuis M."/>
            <person name="Van De Peppel L.J.J."/>
        </authorList>
    </citation>
    <scope>NUCLEOTIDE SEQUENCE</scope>
    <source>
        <strain evidence="2">D49</strain>
    </source>
</reference>
<feature type="region of interest" description="Disordered" evidence="1">
    <location>
        <begin position="718"/>
        <end position="738"/>
    </location>
</feature>
<gene>
    <name evidence="2" type="ORF">H0H81_010819</name>
</gene>
<feature type="compositionally biased region" description="Basic residues" evidence="1">
    <location>
        <begin position="604"/>
        <end position="619"/>
    </location>
</feature>
<feature type="region of interest" description="Disordered" evidence="1">
    <location>
        <begin position="994"/>
        <end position="1031"/>
    </location>
</feature>
<sequence>MRYSVAILFAVSEKKTLNIGKSDNAPSKDSWEAVQTALLSGILDFLEAQSTSENRAIVATAFYPTLRVLFFPRASKSHTVGPDLMYILYQLLSETVTSHPANQSLLRGADILGGAQIGSNLSQTKNILIIESLLELFVKLLPAKSSKEGVSSRSSFVKEVFDPDKFTCATTIAEIFESTLTSDWEEIFIRITDILADSNVSFPQPFKIGNFRVHGSKAYNITRLYADYQGFVGNIDKGDQIETFHATFASVQDVQMAAPCGRSISVTLVLSTPPSVGQVALSQESGENTTVLFDVRKEDITRFVQSLQSRDVKNVAQTRKKLSTAEKAVGLGQISETLPISTQDKARDLARLWDAGSQAHLGQDLPTSPLIPRASSVQLQVTSVPQPDLHADEILKPPISLKKSKPEEPSSYYDSIFGSTDEELTDFSDAKIGKVSFTGSAKRTRPKDKRPRVVEDSEEEIPMRRTTRTKKVILSEEEDDGHGARVRLSKRGSLHNPPSLSIAASTPKKPATIGSASANIKGNTQLKTPSPTSTEAPTSISKDSHKNTTRKITALQNQSSMHELPEPNARKRKAVGDPLLEQNDSKRFQPAPQEKPVATSVMKGPRRPAPQKRYGRKGRISSPAASSGLDVDFDELPAPSTNVSLVMVEEKPKNRVAAMKDKTGKSTVSKTKKPVKVKAKQPAELEPFIIQAVDTSKKAKKRIQVKESVQLTCNPSEGNTGLKLIDNGSEPERAKPQRRSAWVAKTTNNSNVLSEKKSAADFVADLKSHVQHTQKAGLQQKKAQDPPWKDLDLKFSDPPPTSYMNSPQAAVLKAPDMQAATTSDPSLSTDILMKLHRVSLNDLVTDAPNSDPALTGSPKPLGTSANFLDLKKQVAYIADVTSLSEKCKRLDPEVSNVLIPSEGKARAEPQSRLSSIQSIDDDSMSDLAMVDTIDDVEEQHDLVDFTIPTKVGSASASFDIESPKRDRTMIDLTGDSPPQKADNHQTGIKAAKTLTTATAPKSPRPQMYPSAQSSPIRRPFPSSRVNTPRVSFAPSATLRPYRIFNLSADTESTSSTVVHQLYRPKRTDKQGYGSATKDSSDSIAEIMNIITEITQVVVHNTSRRFDKVSNDLRAGQRSILCQTAEELKAMYHERWVRRL</sequence>
<feature type="compositionally biased region" description="Low complexity" evidence="1">
    <location>
        <begin position="1013"/>
        <end position="1024"/>
    </location>
</feature>
<feature type="compositionally biased region" description="Low complexity" evidence="1">
    <location>
        <begin position="528"/>
        <end position="541"/>
    </location>
</feature>
<feature type="compositionally biased region" description="Polar residues" evidence="1">
    <location>
        <begin position="514"/>
        <end position="527"/>
    </location>
</feature>
<evidence type="ECO:0000313" key="2">
    <source>
        <dbReference type="EMBL" id="KAG5639617.1"/>
    </source>
</evidence>
<name>A0A9P7FVX2_9AGAR</name>
<protein>
    <submittedName>
        <fullName evidence="2">Uncharacterized protein</fullName>
    </submittedName>
</protein>
<feature type="region of interest" description="Disordered" evidence="1">
    <location>
        <begin position="438"/>
        <end position="633"/>
    </location>
</feature>
<reference evidence="2" key="2">
    <citation type="submission" date="2021-10" db="EMBL/GenBank/DDBJ databases">
        <title>Phylogenomics reveals ancestral predisposition of the termite-cultivated fungus Termitomyces towards a domesticated lifestyle.</title>
        <authorList>
            <person name="Auxier B."/>
            <person name="Grum-Grzhimaylo A."/>
            <person name="Cardenas M.E."/>
            <person name="Lodge J.D."/>
            <person name="Laessoe T."/>
            <person name="Pedersen O."/>
            <person name="Smith M.E."/>
            <person name="Kuyper T.W."/>
            <person name="Franco-Molano E.A."/>
            <person name="Baroni T.J."/>
            <person name="Aanen D.K."/>
        </authorList>
    </citation>
    <scope>NUCLEOTIDE SEQUENCE</scope>
    <source>
        <strain evidence="2">D49</strain>
    </source>
</reference>
<feature type="compositionally biased region" description="Basic residues" evidence="1">
    <location>
        <begin position="484"/>
        <end position="493"/>
    </location>
</feature>
<organism evidence="2 3">
    <name type="scientific">Sphagnurus paluster</name>
    <dbReference type="NCBI Taxonomy" id="117069"/>
    <lineage>
        <taxon>Eukaryota</taxon>
        <taxon>Fungi</taxon>
        <taxon>Dikarya</taxon>
        <taxon>Basidiomycota</taxon>
        <taxon>Agaricomycotina</taxon>
        <taxon>Agaricomycetes</taxon>
        <taxon>Agaricomycetidae</taxon>
        <taxon>Agaricales</taxon>
        <taxon>Tricholomatineae</taxon>
        <taxon>Lyophyllaceae</taxon>
        <taxon>Sphagnurus</taxon>
    </lineage>
</organism>
<feature type="compositionally biased region" description="Polar residues" evidence="1">
    <location>
        <begin position="550"/>
        <end position="561"/>
    </location>
</feature>
<dbReference type="OrthoDB" id="3270368at2759"/>
<dbReference type="Proteomes" id="UP000717328">
    <property type="component" value="Unassembled WGS sequence"/>
</dbReference>
<comment type="caution">
    <text evidence="2">The sequence shown here is derived from an EMBL/GenBank/DDBJ whole genome shotgun (WGS) entry which is preliminary data.</text>
</comment>
<proteinExistence type="predicted"/>
<feature type="region of interest" description="Disordered" evidence="1">
    <location>
        <begin position="391"/>
        <end position="416"/>
    </location>
</feature>
<dbReference type="AlphaFoldDB" id="A0A9P7FVX2"/>